<dbReference type="Gene3D" id="3.30.70.360">
    <property type="match status" value="1"/>
</dbReference>
<organism evidence="17 18">
    <name type="scientific">Candidatus Doriopsillibacter californiensis</name>
    <dbReference type="NCBI Taxonomy" id="2970740"/>
    <lineage>
        <taxon>Bacteria</taxon>
        <taxon>Pseudomonadati</taxon>
        <taxon>Pseudomonadota</taxon>
        <taxon>Gammaproteobacteria</taxon>
        <taxon>Candidatus Tethybacterales</taxon>
        <taxon>Candidatus Persebacteraceae</taxon>
        <taxon>Candidatus Doriopsillibacter</taxon>
    </lineage>
</organism>
<dbReference type="GO" id="GO:0009014">
    <property type="term" value="F:succinyl-diaminopimelate desuccinylase activity"/>
    <property type="evidence" value="ECO:0007669"/>
    <property type="project" value="UniProtKB-EC"/>
</dbReference>
<dbReference type="PANTHER" id="PTHR43808:SF31">
    <property type="entry name" value="N-ACETYL-L-CITRULLINE DEACETYLASE"/>
    <property type="match status" value="1"/>
</dbReference>
<dbReference type="EC" id="3.5.1.18" evidence="5 15"/>
<dbReference type="EMBL" id="JANQAO010000003">
    <property type="protein sequence ID" value="MDM5147882.1"/>
    <property type="molecule type" value="Genomic_DNA"/>
</dbReference>
<name>A0ABT7QMD9_9GAMM</name>
<evidence type="ECO:0000256" key="12">
    <source>
        <dbReference type="ARBA" id="ARBA00023154"/>
    </source>
</evidence>
<dbReference type="SUPFAM" id="SSF55031">
    <property type="entry name" value="Bacterial exopeptidase dimerisation domain"/>
    <property type="match status" value="1"/>
</dbReference>
<comment type="similarity">
    <text evidence="3">Belongs to the peptidase M20A family. DapE subfamily.</text>
</comment>
<dbReference type="InterPro" id="IPR011650">
    <property type="entry name" value="Peptidase_M20_dimer"/>
</dbReference>
<comment type="pathway">
    <text evidence="2">Amino-acid biosynthesis; L-lysine biosynthesis via DAP pathway; LL-2,6-diaminopimelate from (S)-tetrahydrodipicolinate (succinylase route): step 3/3.</text>
</comment>
<dbReference type="Pfam" id="PF01546">
    <property type="entry name" value="Peptidase_M20"/>
    <property type="match status" value="1"/>
</dbReference>
<evidence type="ECO:0000256" key="4">
    <source>
        <dbReference type="ARBA" id="ARBA00011738"/>
    </source>
</evidence>
<keyword evidence="9 17" id="KW-0378">Hydrolase</keyword>
<evidence type="ECO:0000313" key="17">
    <source>
        <dbReference type="EMBL" id="MDM5147882.1"/>
    </source>
</evidence>
<reference evidence="17" key="1">
    <citation type="submission" date="2022-08" db="EMBL/GenBank/DDBJ databases">
        <authorList>
            <person name="Dzunkova M."/>
            <person name="La Clair J."/>
            <person name="Tyml T."/>
            <person name="Doud D."/>
            <person name="Schulz F."/>
            <person name="Piquer S."/>
            <person name="Porcel Sanchis D."/>
            <person name="Osborn A."/>
            <person name="Robinson D."/>
            <person name="Louie K.B."/>
            <person name="Bowen B.P."/>
            <person name="Bowers R."/>
            <person name="Lee J."/>
            <person name="Arnau Llombart V."/>
            <person name="Diaz Villanueva W."/>
            <person name="Gosliner T."/>
            <person name="Northen T."/>
            <person name="Cheng J.-F."/>
            <person name="Burkart M.D."/>
            <person name="Woyke T."/>
        </authorList>
    </citation>
    <scope>NUCLEOTIDE SEQUENCE</scope>
    <source>
        <strain evidence="17">Df01</strain>
    </source>
</reference>
<keyword evidence="8" id="KW-0479">Metal-binding</keyword>
<evidence type="ECO:0000256" key="2">
    <source>
        <dbReference type="ARBA" id="ARBA00005130"/>
    </source>
</evidence>
<dbReference type="InterPro" id="IPR001261">
    <property type="entry name" value="ArgE/DapE_CS"/>
</dbReference>
<keyword evidence="18" id="KW-1185">Reference proteome</keyword>
<comment type="subunit">
    <text evidence="4">Homodimer.</text>
</comment>
<dbReference type="NCBIfam" id="NF009557">
    <property type="entry name" value="PRK13009.1"/>
    <property type="match status" value="1"/>
</dbReference>
<protein>
    <recommendedName>
        <fullName evidence="6 15">Succinyl-diaminopimelate desuccinylase</fullName>
        <ecNumber evidence="5 15">3.5.1.18</ecNumber>
    </recommendedName>
</protein>
<evidence type="ECO:0000256" key="3">
    <source>
        <dbReference type="ARBA" id="ARBA00006746"/>
    </source>
</evidence>
<dbReference type="InterPro" id="IPR050072">
    <property type="entry name" value="Peptidase_M20A"/>
</dbReference>
<evidence type="ECO:0000256" key="14">
    <source>
        <dbReference type="ARBA" id="ARBA00051301"/>
    </source>
</evidence>
<dbReference type="Pfam" id="PF07687">
    <property type="entry name" value="M20_dimer"/>
    <property type="match status" value="1"/>
</dbReference>
<keyword evidence="13" id="KW-0170">Cobalt</keyword>
<dbReference type="Proteomes" id="UP001168167">
    <property type="component" value="Unassembled WGS sequence"/>
</dbReference>
<evidence type="ECO:0000256" key="11">
    <source>
        <dbReference type="ARBA" id="ARBA00022915"/>
    </source>
</evidence>
<sequence>MIDVIALLKSLINCQSITPVQAGALDLAQELLSKAGFTVQRLPAGEVDNLWATDNACPRALLAGHIDVVPPGDETAWHSAPFIAEERDGYIYGRGAADMKAGVAAMLCAATRLRQQGINGIAILLTSDEEGPALHGTRHVVEWWQKNNEECIDYAIVGEPTCEEFFGDTIKTGRRGSLTARIIVHGQQTHVAYPHRGDNPNHQLINALETMRQNWPPCLTAEASSAPSTGFQVVSLKSGAGANNITPASATATINFRYAPADDPAQLQQTLESSLTQTTGKNWTCDWEHSAEPFFTATDSVLVHALQEEIDKVTGRRPALSTGGGTSDGRFLRTICRELVEFGPRNETIHAPNERVGIEEVRQLATIYEKTVQGLLLSKN</sequence>
<dbReference type="InterPro" id="IPR005941">
    <property type="entry name" value="DapE_proteobac"/>
</dbReference>
<comment type="catalytic activity">
    <reaction evidence="14">
        <text>N-succinyl-(2S,6S)-2,6-diaminopimelate + H2O = (2S,6S)-2,6-diaminopimelate + succinate</text>
        <dbReference type="Rhea" id="RHEA:22608"/>
        <dbReference type="ChEBI" id="CHEBI:15377"/>
        <dbReference type="ChEBI" id="CHEBI:30031"/>
        <dbReference type="ChEBI" id="CHEBI:57609"/>
        <dbReference type="ChEBI" id="CHEBI:58087"/>
        <dbReference type="EC" id="3.5.1.18"/>
    </reaction>
</comment>
<keyword evidence="7" id="KW-0028">Amino-acid biosynthesis</keyword>
<dbReference type="NCBIfam" id="TIGR01246">
    <property type="entry name" value="dapE_proteo"/>
    <property type="match status" value="1"/>
</dbReference>
<comment type="cofactor">
    <cofactor evidence="1">
        <name>Zn(2+)</name>
        <dbReference type="ChEBI" id="CHEBI:29105"/>
    </cofactor>
</comment>
<keyword evidence="10" id="KW-0862">Zinc</keyword>
<evidence type="ECO:0000313" key="18">
    <source>
        <dbReference type="Proteomes" id="UP001168167"/>
    </source>
</evidence>
<proteinExistence type="inferred from homology"/>
<feature type="domain" description="Peptidase M20 dimerisation" evidence="16">
    <location>
        <begin position="172"/>
        <end position="278"/>
    </location>
</feature>
<keyword evidence="12" id="KW-0457">Lysine biosynthesis</keyword>
<dbReference type="SUPFAM" id="SSF53187">
    <property type="entry name" value="Zn-dependent exopeptidases"/>
    <property type="match status" value="1"/>
</dbReference>
<gene>
    <name evidence="17" type="primary">dapE</name>
    <name evidence="17" type="ORF">NQX30_05815</name>
</gene>
<dbReference type="InterPro" id="IPR036264">
    <property type="entry name" value="Bact_exopeptidase_dim_dom"/>
</dbReference>
<dbReference type="PANTHER" id="PTHR43808">
    <property type="entry name" value="ACETYLORNITHINE DEACETYLASE"/>
    <property type="match status" value="1"/>
</dbReference>
<dbReference type="Gene3D" id="3.40.630.10">
    <property type="entry name" value="Zn peptidases"/>
    <property type="match status" value="1"/>
</dbReference>
<evidence type="ECO:0000256" key="7">
    <source>
        <dbReference type="ARBA" id="ARBA00022605"/>
    </source>
</evidence>
<accession>A0ABT7QMD9</accession>
<keyword evidence="11" id="KW-0220">Diaminopimelate biosynthesis</keyword>
<evidence type="ECO:0000256" key="5">
    <source>
        <dbReference type="ARBA" id="ARBA00011921"/>
    </source>
</evidence>
<evidence type="ECO:0000256" key="6">
    <source>
        <dbReference type="ARBA" id="ARBA00022391"/>
    </source>
</evidence>
<evidence type="ECO:0000256" key="15">
    <source>
        <dbReference type="NCBIfam" id="TIGR01246"/>
    </source>
</evidence>
<evidence type="ECO:0000256" key="9">
    <source>
        <dbReference type="ARBA" id="ARBA00022801"/>
    </source>
</evidence>
<dbReference type="PROSITE" id="PS00759">
    <property type="entry name" value="ARGE_DAPE_CPG2_2"/>
    <property type="match status" value="1"/>
</dbReference>
<comment type="caution">
    <text evidence="17">The sequence shown here is derived from an EMBL/GenBank/DDBJ whole genome shotgun (WGS) entry which is preliminary data.</text>
</comment>
<evidence type="ECO:0000256" key="13">
    <source>
        <dbReference type="ARBA" id="ARBA00023285"/>
    </source>
</evidence>
<evidence type="ECO:0000256" key="1">
    <source>
        <dbReference type="ARBA" id="ARBA00001947"/>
    </source>
</evidence>
<evidence type="ECO:0000256" key="8">
    <source>
        <dbReference type="ARBA" id="ARBA00022723"/>
    </source>
</evidence>
<evidence type="ECO:0000259" key="16">
    <source>
        <dbReference type="Pfam" id="PF07687"/>
    </source>
</evidence>
<dbReference type="InterPro" id="IPR002933">
    <property type="entry name" value="Peptidase_M20"/>
</dbReference>
<evidence type="ECO:0000256" key="10">
    <source>
        <dbReference type="ARBA" id="ARBA00022833"/>
    </source>
</evidence>
<reference evidence="17" key="2">
    <citation type="journal article" date="2023" name="Microbiome">
        <title>Synthase-selected sorting approach identifies a beta-lactone synthase in a nudibranch symbiotic bacterium.</title>
        <authorList>
            <person name="Dzunkova M."/>
            <person name="La Clair J.J."/>
            <person name="Tyml T."/>
            <person name="Doud D."/>
            <person name="Schulz F."/>
            <person name="Piquer-Esteban S."/>
            <person name="Porcel Sanchis D."/>
            <person name="Osborn A."/>
            <person name="Robinson D."/>
            <person name="Louie K.B."/>
            <person name="Bowen B.P."/>
            <person name="Bowers R.M."/>
            <person name="Lee J."/>
            <person name="Arnau V."/>
            <person name="Diaz-Villanueva W."/>
            <person name="Stepanauskas R."/>
            <person name="Gosliner T."/>
            <person name="Date S.V."/>
            <person name="Northen T.R."/>
            <person name="Cheng J.F."/>
            <person name="Burkart M.D."/>
            <person name="Woyke T."/>
        </authorList>
    </citation>
    <scope>NUCLEOTIDE SEQUENCE</scope>
    <source>
        <strain evidence="17">Df01</strain>
    </source>
</reference>